<dbReference type="OrthoDB" id="10008801at2759"/>
<dbReference type="EMBL" id="LK052886">
    <property type="protein sequence ID" value="CDR36789.1"/>
    <property type="molecule type" value="Genomic_DNA"/>
</dbReference>
<evidence type="ECO:0000313" key="1">
    <source>
        <dbReference type="EMBL" id="CDR36789.1"/>
    </source>
</evidence>
<dbReference type="AlphaFoldDB" id="A0A061AI29"/>
<organism evidence="1">
    <name type="scientific">Cyberlindnera fabianii</name>
    <name type="common">Yeast</name>
    <name type="synonym">Hansenula fabianii</name>
    <dbReference type="NCBI Taxonomy" id="36022"/>
    <lineage>
        <taxon>Eukaryota</taxon>
        <taxon>Fungi</taxon>
        <taxon>Dikarya</taxon>
        <taxon>Ascomycota</taxon>
        <taxon>Saccharomycotina</taxon>
        <taxon>Saccharomycetes</taxon>
        <taxon>Phaffomycetales</taxon>
        <taxon>Phaffomycetaceae</taxon>
        <taxon>Cyberlindnera</taxon>
    </lineage>
</organism>
<proteinExistence type="predicted"/>
<accession>A0A061AI29</accession>
<gene>
    <name evidence="1" type="ORF">CYFA0S_01e04511g</name>
</gene>
<name>A0A061AI29_CYBFA</name>
<sequence>MSTRASMLTRLHKGATSRSLCCYQSRGFATTRLHTSSGVTRTITAGLIPRPSTKFNAFHLQLRSYASENTSVDPKIVNLIYKMQTTPAVMDAIHNFEELVRKKGFSSQTGFGQFFSFMKDKEIEEALQRSKYDHKFWHRAVKTNITFIVMIEMDNAGITISPEM</sequence>
<protein>
    <submittedName>
        <fullName evidence="1">CYFA0S01e04511g1_1</fullName>
    </submittedName>
</protein>
<reference evidence="1" key="1">
    <citation type="journal article" date="2014" name="Genome Announc.">
        <title>Genome sequence of the yeast Cyberlindnera fabianii (Hansenula fabianii).</title>
        <authorList>
            <person name="Freel K.C."/>
            <person name="Sarilar V."/>
            <person name="Neuveglise C."/>
            <person name="Devillers H."/>
            <person name="Friedrich A."/>
            <person name="Schacherer J."/>
        </authorList>
    </citation>
    <scope>NUCLEOTIDE SEQUENCE</scope>
    <source>
        <strain evidence="1">YJS4271</strain>
    </source>
</reference>